<dbReference type="OrthoDB" id="10625668at2759"/>
<protein>
    <submittedName>
        <fullName evidence="1">Dockerin-containing protein</fullName>
    </submittedName>
</protein>
<gene>
    <name evidence="1" type="ORF">Ctob_016763</name>
</gene>
<proteinExistence type="predicted"/>
<name>A0A0M0KAA7_9EUKA</name>
<dbReference type="Proteomes" id="UP000037460">
    <property type="component" value="Unassembled WGS sequence"/>
</dbReference>
<evidence type="ECO:0000313" key="1">
    <source>
        <dbReference type="EMBL" id="KOO35781.1"/>
    </source>
</evidence>
<organism evidence="1 2">
    <name type="scientific">Chrysochromulina tobinii</name>
    <dbReference type="NCBI Taxonomy" id="1460289"/>
    <lineage>
        <taxon>Eukaryota</taxon>
        <taxon>Haptista</taxon>
        <taxon>Haptophyta</taxon>
        <taxon>Prymnesiophyceae</taxon>
        <taxon>Prymnesiales</taxon>
        <taxon>Chrysochromulinaceae</taxon>
        <taxon>Chrysochromulina</taxon>
    </lineage>
</organism>
<accession>A0A0M0KAA7</accession>
<sequence length="244" mass="26024">MLALALGVESQCGPAVLADTDLAYFHCWDMASPEALSPGGDFVPDGEVNVLDYGRQVRLQNLTGLGVNTFMLLSQAGAVLTPSGALEGPSDCARRRRNLAATIVANWHVSCPSNLAANRCYYDCNEAPACLHSVAPVLSEVLSGGSWYRVQLPSGWTAFSLLFDVGMDECTSSTPSVMCVQLQINSTCDNENFAVSRLTRLVIAAPMRGADQCASDSTLRYFVPSHASNDLNYHQAKPGGVFPG</sequence>
<reference evidence="2" key="1">
    <citation type="journal article" date="2015" name="PLoS Genet.">
        <title>Genome Sequence and Transcriptome Analyses of Chrysochromulina tobin: Metabolic Tools for Enhanced Algal Fitness in the Prominent Order Prymnesiales (Haptophyceae).</title>
        <authorList>
            <person name="Hovde B.T."/>
            <person name="Deodato C.R."/>
            <person name="Hunsperger H.M."/>
            <person name="Ryken S.A."/>
            <person name="Yost W."/>
            <person name="Jha R.K."/>
            <person name="Patterson J."/>
            <person name="Monnat R.J. Jr."/>
            <person name="Barlow S.B."/>
            <person name="Starkenburg S.R."/>
            <person name="Cattolico R.A."/>
        </authorList>
    </citation>
    <scope>NUCLEOTIDE SEQUENCE</scope>
    <source>
        <strain evidence="2">CCMP291</strain>
    </source>
</reference>
<feature type="non-terminal residue" evidence="1">
    <location>
        <position position="244"/>
    </location>
</feature>
<dbReference type="AlphaFoldDB" id="A0A0M0KAA7"/>
<keyword evidence="2" id="KW-1185">Reference proteome</keyword>
<evidence type="ECO:0000313" key="2">
    <source>
        <dbReference type="Proteomes" id="UP000037460"/>
    </source>
</evidence>
<comment type="caution">
    <text evidence="1">The sequence shown here is derived from an EMBL/GenBank/DDBJ whole genome shotgun (WGS) entry which is preliminary data.</text>
</comment>
<dbReference type="EMBL" id="JWZX01000752">
    <property type="protein sequence ID" value="KOO35781.1"/>
    <property type="molecule type" value="Genomic_DNA"/>
</dbReference>